<gene>
    <name evidence="9" type="primary">holB</name>
    <name evidence="9" type="ORF">ENV54_01940</name>
</gene>
<evidence type="ECO:0000256" key="3">
    <source>
        <dbReference type="ARBA" id="ARBA00022679"/>
    </source>
</evidence>
<dbReference type="EC" id="2.7.7.7" evidence="1"/>
<keyword evidence="3 9" id="KW-0808">Transferase</keyword>
<dbReference type="InterPro" id="IPR004622">
    <property type="entry name" value="DNA_pol_HolB"/>
</dbReference>
<evidence type="ECO:0000313" key="9">
    <source>
        <dbReference type="EMBL" id="HGH60041.1"/>
    </source>
</evidence>
<evidence type="ECO:0000256" key="2">
    <source>
        <dbReference type="ARBA" id="ARBA00014363"/>
    </source>
</evidence>
<accession>A0A7C4AQC9</accession>
<dbReference type="Gene3D" id="3.40.50.300">
    <property type="entry name" value="P-loop containing nucleotide triphosphate hydrolases"/>
    <property type="match status" value="1"/>
</dbReference>
<keyword evidence="5" id="KW-0235">DNA replication</keyword>
<dbReference type="GO" id="GO:0008408">
    <property type="term" value="F:3'-5' exonuclease activity"/>
    <property type="evidence" value="ECO:0007669"/>
    <property type="project" value="InterPro"/>
</dbReference>
<dbReference type="GO" id="GO:0003677">
    <property type="term" value="F:DNA binding"/>
    <property type="evidence" value="ECO:0007669"/>
    <property type="project" value="InterPro"/>
</dbReference>
<dbReference type="Pfam" id="PF09115">
    <property type="entry name" value="DNApol3-delta_C"/>
    <property type="match status" value="1"/>
</dbReference>
<evidence type="ECO:0000256" key="4">
    <source>
        <dbReference type="ARBA" id="ARBA00022695"/>
    </source>
</evidence>
<dbReference type="GO" id="GO:0003887">
    <property type="term" value="F:DNA-directed DNA polymerase activity"/>
    <property type="evidence" value="ECO:0007669"/>
    <property type="project" value="UniProtKB-KW"/>
</dbReference>
<sequence length="333" mass="36942">MNNIVGHEHILEMLKRTASAGNPAHSYLFTGVEGIGKKMAGIRFAGLLNCLSPSEDPQGTCKVCRRIEALNHPDFQLVSPDRGSIRIEQVRQLQEFFKFPPYEARWRISLIDDAHLLTRAAQNALLKTLEEPPISRMIILVTSKPHLLLPTVRSRCRRIRFAPLPSGEVARLIVGKKKIPQDRASVLAALAGGSVSEALRLDTKGFTELRTQLLNALAQAHTFGWCNLLALSAKIAGDAESAREAVRIISAWLRDLLHLKSMPDDSAVTNRDFITFLRRQADSLEAARILSCFDELVRSLELIESDTNVNRNLVTDVMLARITRILSGRSAAA</sequence>
<dbReference type="AlphaFoldDB" id="A0A7C4AQC9"/>
<dbReference type="Pfam" id="PF13177">
    <property type="entry name" value="DNA_pol3_delta2"/>
    <property type="match status" value="1"/>
</dbReference>
<organism evidence="9">
    <name type="scientific">Desulfomonile tiedjei</name>
    <dbReference type="NCBI Taxonomy" id="2358"/>
    <lineage>
        <taxon>Bacteria</taxon>
        <taxon>Pseudomonadati</taxon>
        <taxon>Thermodesulfobacteriota</taxon>
        <taxon>Desulfomonilia</taxon>
        <taxon>Desulfomonilales</taxon>
        <taxon>Desulfomonilaceae</taxon>
        <taxon>Desulfomonile</taxon>
    </lineage>
</organism>
<evidence type="ECO:0000259" key="8">
    <source>
        <dbReference type="Pfam" id="PF09115"/>
    </source>
</evidence>
<dbReference type="SUPFAM" id="SSF52540">
    <property type="entry name" value="P-loop containing nucleoside triphosphate hydrolases"/>
    <property type="match status" value="1"/>
</dbReference>
<keyword evidence="4 9" id="KW-0548">Nucleotidyltransferase</keyword>
<dbReference type="GO" id="GO:0009360">
    <property type="term" value="C:DNA polymerase III complex"/>
    <property type="evidence" value="ECO:0007669"/>
    <property type="project" value="InterPro"/>
</dbReference>
<feature type="domain" description="DNA polymerase III delta subunit C-terminal" evidence="8">
    <location>
        <begin position="206"/>
        <end position="322"/>
    </location>
</feature>
<comment type="caution">
    <text evidence="9">The sequence shown here is derived from an EMBL/GenBank/DDBJ whole genome shotgun (WGS) entry which is preliminary data.</text>
</comment>
<dbReference type="InterPro" id="IPR015199">
    <property type="entry name" value="DNA_pol_III_delta_C"/>
</dbReference>
<dbReference type="InterPro" id="IPR027417">
    <property type="entry name" value="P-loop_NTPase"/>
</dbReference>
<dbReference type="NCBIfam" id="TIGR00678">
    <property type="entry name" value="holB"/>
    <property type="match status" value="1"/>
</dbReference>
<evidence type="ECO:0000256" key="7">
    <source>
        <dbReference type="ARBA" id="ARBA00049244"/>
    </source>
</evidence>
<evidence type="ECO:0000256" key="6">
    <source>
        <dbReference type="ARBA" id="ARBA00022932"/>
    </source>
</evidence>
<dbReference type="Gene3D" id="1.20.272.10">
    <property type="match status" value="1"/>
</dbReference>
<reference evidence="9" key="1">
    <citation type="journal article" date="2020" name="mSystems">
        <title>Genome- and Community-Level Interaction Insights into Carbon Utilization and Element Cycling Functions of Hydrothermarchaeota in Hydrothermal Sediment.</title>
        <authorList>
            <person name="Zhou Z."/>
            <person name="Liu Y."/>
            <person name="Xu W."/>
            <person name="Pan J."/>
            <person name="Luo Z.H."/>
            <person name="Li M."/>
        </authorList>
    </citation>
    <scope>NUCLEOTIDE SEQUENCE [LARGE SCALE GENOMIC DNA]</scope>
    <source>
        <strain evidence="9">SpSt-769</strain>
    </source>
</reference>
<name>A0A7C4AQC9_9BACT</name>
<proteinExistence type="predicted"/>
<evidence type="ECO:0000256" key="5">
    <source>
        <dbReference type="ARBA" id="ARBA00022705"/>
    </source>
</evidence>
<dbReference type="GO" id="GO:0006261">
    <property type="term" value="P:DNA-templated DNA replication"/>
    <property type="evidence" value="ECO:0007669"/>
    <property type="project" value="TreeGrafter"/>
</dbReference>
<protein>
    <recommendedName>
        <fullName evidence="2">DNA polymerase III subunit delta'</fullName>
        <ecNumber evidence="1">2.7.7.7</ecNumber>
    </recommendedName>
</protein>
<comment type="catalytic activity">
    <reaction evidence="7">
        <text>DNA(n) + a 2'-deoxyribonucleoside 5'-triphosphate = DNA(n+1) + diphosphate</text>
        <dbReference type="Rhea" id="RHEA:22508"/>
        <dbReference type="Rhea" id="RHEA-COMP:17339"/>
        <dbReference type="Rhea" id="RHEA-COMP:17340"/>
        <dbReference type="ChEBI" id="CHEBI:33019"/>
        <dbReference type="ChEBI" id="CHEBI:61560"/>
        <dbReference type="ChEBI" id="CHEBI:173112"/>
        <dbReference type="EC" id="2.7.7.7"/>
    </reaction>
</comment>
<evidence type="ECO:0000256" key="1">
    <source>
        <dbReference type="ARBA" id="ARBA00012417"/>
    </source>
</evidence>
<dbReference type="InterPro" id="IPR050238">
    <property type="entry name" value="DNA_Rep/Repair_Clamp_Loader"/>
</dbReference>
<dbReference type="PANTHER" id="PTHR11669">
    <property type="entry name" value="REPLICATION FACTOR C / DNA POLYMERASE III GAMMA-TAU SUBUNIT"/>
    <property type="match status" value="1"/>
</dbReference>
<dbReference type="EMBL" id="DTGT01000059">
    <property type="protein sequence ID" value="HGH60041.1"/>
    <property type="molecule type" value="Genomic_DNA"/>
</dbReference>
<dbReference type="PANTHER" id="PTHR11669:SF8">
    <property type="entry name" value="DNA POLYMERASE III SUBUNIT DELTA"/>
    <property type="match status" value="1"/>
</dbReference>
<keyword evidence="6" id="KW-0239">DNA-directed DNA polymerase</keyword>